<organism evidence="1">
    <name type="scientific">hydrothermal vent metagenome</name>
    <dbReference type="NCBI Taxonomy" id="652676"/>
    <lineage>
        <taxon>unclassified sequences</taxon>
        <taxon>metagenomes</taxon>
        <taxon>ecological metagenomes</taxon>
    </lineage>
</organism>
<proteinExistence type="predicted"/>
<reference evidence="1" key="1">
    <citation type="submission" date="2018-06" db="EMBL/GenBank/DDBJ databases">
        <authorList>
            <person name="Zhirakovskaya E."/>
        </authorList>
    </citation>
    <scope>NUCLEOTIDE SEQUENCE</scope>
</reference>
<evidence type="ECO:0000313" key="1">
    <source>
        <dbReference type="EMBL" id="VAX03893.1"/>
    </source>
</evidence>
<protein>
    <submittedName>
        <fullName evidence="1">Uncharacterized protein</fullName>
    </submittedName>
</protein>
<name>A0A3B1AW27_9ZZZZ</name>
<dbReference type="EMBL" id="UOFW01000068">
    <property type="protein sequence ID" value="VAX03893.1"/>
    <property type="molecule type" value="Genomic_DNA"/>
</dbReference>
<sequence length="54" mass="6378">MKDYLKSKKGYKKLSVGDIIKQRDRWKVRITNNQKITVATTYVNSKTGEITFKR</sequence>
<gene>
    <name evidence="1" type="ORF">MNBD_ALPHA03-1749</name>
</gene>
<dbReference type="AlphaFoldDB" id="A0A3B1AW27"/>
<accession>A0A3B1AW27</accession>